<dbReference type="EMBL" id="SAEB01000012">
    <property type="protein sequence ID" value="RVD80410.1"/>
    <property type="molecule type" value="Genomic_DNA"/>
</dbReference>
<keyword evidence="1" id="KW-0732">Signal</keyword>
<evidence type="ECO:0000256" key="1">
    <source>
        <dbReference type="SAM" id="SignalP"/>
    </source>
</evidence>
<evidence type="ECO:0000313" key="3">
    <source>
        <dbReference type="Proteomes" id="UP000283090"/>
    </source>
</evidence>
<evidence type="ECO:0000313" key="2">
    <source>
        <dbReference type="EMBL" id="RVD80410.1"/>
    </source>
</evidence>
<feature type="signal peptide" evidence="1">
    <location>
        <begin position="1"/>
        <end position="18"/>
    </location>
</feature>
<accession>A0A436ZNF0</accession>
<name>A0A436ZNF0_ARTFL</name>
<dbReference type="OrthoDB" id="5388062at2759"/>
<organism evidence="2 3">
    <name type="scientific">Arthrobotrys flagrans</name>
    <name type="common">Nematode-trapping fungus</name>
    <name type="synonym">Trichothecium flagrans</name>
    <dbReference type="NCBI Taxonomy" id="97331"/>
    <lineage>
        <taxon>Eukaryota</taxon>
        <taxon>Fungi</taxon>
        <taxon>Dikarya</taxon>
        <taxon>Ascomycota</taxon>
        <taxon>Pezizomycotina</taxon>
        <taxon>Orbiliomycetes</taxon>
        <taxon>Orbiliales</taxon>
        <taxon>Orbiliaceae</taxon>
        <taxon>Arthrobotrys</taxon>
    </lineage>
</organism>
<dbReference type="AlphaFoldDB" id="A0A436ZNF0"/>
<dbReference type="RefSeq" id="XP_067485954.1">
    <property type="nucleotide sequence ID" value="XM_067638023.1"/>
</dbReference>
<protein>
    <submittedName>
        <fullName evidence="2">Uncharacterized protein</fullName>
    </submittedName>
</protein>
<dbReference type="VEuPathDB" id="FungiDB:DFL_008307"/>
<sequence>MLFTTTIALLPLLTLALAKIDPTIDQGFTAPWTGKTGPVPRFECMCDCGSPEASKQVITELCEGAIELGPLATYIACSGVERTKWTAPVAEQGEAEQDV</sequence>
<feature type="chain" id="PRO_5019044843" evidence="1">
    <location>
        <begin position="19"/>
        <end position="99"/>
    </location>
</feature>
<proteinExistence type="predicted"/>
<dbReference type="Proteomes" id="UP000283090">
    <property type="component" value="Unassembled WGS sequence"/>
</dbReference>
<gene>
    <name evidence="2" type="ORF">DFL_008307</name>
</gene>
<dbReference type="GeneID" id="93590618"/>
<comment type="caution">
    <text evidence="2">The sequence shown here is derived from an EMBL/GenBank/DDBJ whole genome shotgun (WGS) entry which is preliminary data.</text>
</comment>
<keyword evidence="3" id="KW-1185">Reference proteome</keyword>
<reference evidence="2 3" key="1">
    <citation type="submission" date="2019-01" db="EMBL/GenBank/DDBJ databases">
        <title>Intercellular communication is required for trap formation in the nematode-trapping fungus Duddingtonia flagrans.</title>
        <authorList>
            <person name="Youssar L."/>
            <person name="Wernet V."/>
            <person name="Hensel N."/>
            <person name="Hildebrandt H.-G."/>
            <person name="Fischer R."/>
        </authorList>
    </citation>
    <scope>NUCLEOTIDE SEQUENCE [LARGE SCALE GENOMIC DNA]</scope>
    <source>
        <strain evidence="2 3">CBS H-5679</strain>
    </source>
</reference>